<dbReference type="NCBIfam" id="NF002677">
    <property type="entry name" value="PRK02406.1"/>
    <property type="match status" value="1"/>
</dbReference>
<reference evidence="18 19" key="1">
    <citation type="journal article" date="2023" name="G3 (Bethesda)">
        <title>A high-quality reference genome for the fission yeast Schizosaccharomyces osmophilus.</title>
        <authorList>
            <person name="Jia G.S."/>
            <person name="Zhang W.C."/>
            <person name="Liang Y."/>
            <person name="Liu X.H."/>
            <person name="Rhind N."/>
            <person name="Pidoux A."/>
            <person name="Brysch-Herzberg M."/>
            <person name="Du L.L."/>
        </authorList>
    </citation>
    <scope>NUCLEOTIDE SEQUENCE [LARGE SCALE GENOMIC DNA]</scope>
    <source>
        <strain evidence="18 19">CBS 15793</strain>
    </source>
</reference>
<dbReference type="InterPro" id="IPR001126">
    <property type="entry name" value="UmuC"/>
</dbReference>
<evidence type="ECO:0000256" key="7">
    <source>
        <dbReference type="ARBA" id="ARBA00022763"/>
    </source>
</evidence>
<keyword evidence="10" id="KW-0460">Magnesium</keyword>
<dbReference type="Pfam" id="PF00817">
    <property type="entry name" value="IMS"/>
    <property type="match status" value="1"/>
</dbReference>
<dbReference type="InterPro" id="IPR017961">
    <property type="entry name" value="DNA_pol_Y-fam_little_finger"/>
</dbReference>
<keyword evidence="3" id="KW-0808">Transferase</keyword>
<keyword evidence="6" id="KW-0479">Metal-binding</keyword>
<dbReference type="InterPro" id="IPR050116">
    <property type="entry name" value="DNA_polymerase-Y"/>
</dbReference>
<sequence length="544" mass="62146">MKQCEGHIDDAEKDKVIFDVLEENQEVDDEATLKRRLAGPSVLKSGQESVNQEKINEIIYAASKGSKYFEAEQKRDLELRNRIERVQKEVKEYYRKLECDKAFQREWAERTDEIDSYMEELRSSRDLSQVIVHVDCDAFYASIEELRNENLKNVPMAVGKGVLCTANYMARKFGVRSAMPEFIARKLCPELVVIPLNIPEYAKKSKEIQDVLAQYDPNLCPASIDEVYMNLTPYMDRQEFTKDEDTMQKVVMEIRNNVLEATGVSVSCGIAVNKLLAKIASNMKKPNDQFIVSNEAEVIEKFVSELPTRRINGIGRVLEQELLGLDIKTCGDIIHNRTILSYIFKEKTSQNLIQCSLGIGSTIVEDFGDSNRKSIGCEITFSNAITSGGLLESKLQSLCQSLADDLLKRDLIANSMSIKIKTDTFQVHTRQKNLRGYIYNDTDLFCEALKLLRMEYPLRLRLLGVRLSKLTTKSSYFASQIKFSKQNSVPCPVCHKNLEDDLAAVNQHIDLCLNTETVKTVINNEKKELPLKRKRNTIDVFFRH</sequence>
<dbReference type="PROSITE" id="PS51908">
    <property type="entry name" value="ZF_UBZ4"/>
    <property type="match status" value="1"/>
</dbReference>
<dbReference type="GO" id="GO:0042276">
    <property type="term" value="P:error-prone translesion synthesis"/>
    <property type="evidence" value="ECO:0007669"/>
    <property type="project" value="TreeGrafter"/>
</dbReference>
<dbReference type="Gene3D" id="3.30.160.60">
    <property type="entry name" value="Classic Zinc Finger"/>
    <property type="match status" value="1"/>
</dbReference>
<dbReference type="GO" id="GO:0070987">
    <property type="term" value="P:error-free translesion synthesis"/>
    <property type="evidence" value="ECO:0007669"/>
    <property type="project" value="UniProtKB-ARBA"/>
</dbReference>
<feature type="domain" description="UmuC" evidence="16">
    <location>
        <begin position="131"/>
        <end position="315"/>
    </location>
</feature>
<keyword evidence="7 14" id="KW-0227">DNA damage</keyword>
<dbReference type="SUPFAM" id="SSF56672">
    <property type="entry name" value="DNA/RNA polymerases"/>
    <property type="match status" value="1"/>
</dbReference>
<evidence type="ECO:0000313" key="18">
    <source>
        <dbReference type="EMBL" id="WBW75155.1"/>
    </source>
</evidence>
<evidence type="ECO:0000313" key="19">
    <source>
        <dbReference type="Proteomes" id="UP001212411"/>
    </source>
</evidence>
<keyword evidence="15" id="KW-0175">Coiled coil</keyword>
<name>A0AAF0AYM6_9SCHI</name>
<keyword evidence="11" id="KW-0239">DNA-directed DNA polymerase</keyword>
<dbReference type="GO" id="GO:0006281">
    <property type="term" value="P:DNA repair"/>
    <property type="evidence" value="ECO:0007669"/>
    <property type="project" value="UniProtKB-KW"/>
</dbReference>
<dbReference type="FunFam" id="3.40.1170.60:FF:000012">
    <property type="entry name" value="Putative DNA-directed polymerase kappa"/>
    <property type="match status" value="1"/>
</dbReference>
<dbReference type="PANTHER" id="PTHR11076">
    <property type="entry name" value="DNA REPAIR POLYMERASE UMUC / TRANSFERASE FAMILY MEMBER"/>
    <property type="match status" value="1"/>
</dbReference>
<dbReference type="PANTHER" id="PTHR11076:SF33">
    <property type="entry name" value="DNA POLYMERASE KAPPA"/>
    <property type="match status" value="1"/>
</dbReference>
<evidence type="ECO:0000256" key="8">
    <source>
        <dbReference type="ARBA" id="ARBA00022771"/>
    </source>
</evidence>
<dbReference type="GO" id="GO:0003684">
    <property type="term" value="F:damaged DNA binding"/>
    <property type="evidence" value="ECO:0007669"/>
    <property type="project" value="InterPro"/>
</dbReference>
<protein>
    <recommendedName>
        <fullName evidence="2">DNA polymerase kappa</fullName>
        <ecNumber evidence="1">2.7.7.7</ecNumber>
    </recommendedName>
</protein>
<dbReference type="InterPro" id="IPR036775">
    <property type="entry name" value="DNA_pol_Y-fam_lit_finger_sf"/>
</dbReference>
<keyword evidence="4" id="KW-0548">Nucleotidyltransferase</keyword>
<dbReference type="Proteomes" id="UP001212411">
    <property type="component" value="Chromosome 3"/>
</dbReference>
<dbReference type="HAMAP" id="MF_01113">
    <property type="entry name" value="DNApol_IV"/>
    <property type="match status" value="1"/>
</dbReference>
<dbReference type="SUPFAM" id="SSF100879">
    <property type="entry name" value="Lesion bypass DNA polymerase (Y-family), little finger domain"/>
    <property type="match status" value="1"/>
</dbReference>
<keyword evidence="19" id="KW-1185">Reference proteome</keyword>
<evidence type="ECO:0000259" key="16">
    <source>
        <dbReference type="PROSITE" id="PS50173"/>
    </source>
</evidence>
<evidence type="ECO:0000256" key="1">
    <source>
        <dbReference type="ARBA" id="ARBA00012417"/>
    </source>
</evidence>
<dbReference type="FunFam" id="3.30.1490.100:FF:000004">
    <property type="entry name" value="DNA polymerase IV"/>
    <property type="match status" value="1"/>
</dbReference>
<dbReference type="EC" id="2.7.7.7" evidence="1"/>
<dbReference type="InterPro" id="IPR006642">
    <property type="entry name" value="Rad18_UBZ4"/>
</dbReference>
<feature type="domain" description="UBZ4-type" evidence="17">
    <location>
        <begin position="488"/>
        <end position="517"/>
    </location>
</feature>
<dbReference type="PROSITE" id="PS50173">
    <property type="entry name" value="UMUC"/>
    <property type="match status" value="1"/>
</dbReference>
<keyword evidence="8 14" id="KW-0863">Zinc-finger</keyword>
<organism evidence="18 19">
    <name type="scientific">Schizosaccharomyces osmophilus</name>
    <dbReference type="NCBI Taxonomy" id="2545709"/>
    <lineage>
        <taxon>Eukaryota</taxon>
        <taxon>Fungi</taxon>
        <taxon>Dikarya</taxon>
        <taxon>Ascomycota</taxon>
        <taxon>Taphrinomycotina</taxon>
        <taxon>Schizosaccharomycetes</taxon>
        <taxon>Schizosaccharomycetales</taxon>
        <taxon>Schizosaccharomycetaceae</taxon>
        <taxon>Schizosaccharomyces</taxon>
    </lineage>
</organism>
<keyword evidence="9" id="KW-0862">Zinc</keyword>
<proteinExistence type="inferred from homology"/>
<dbReference type="FunFam" id="1.10.150.810:FF:000003">
    <property type="entry name" value="DNA polymerase kappa subunit"/>
    <property type="match status" value="1"/>
</dbReference>
<evidence type="ECO:0000259" key="17">
    <source>
        <dbReference type="PROSITE" id="PS51908"/>
    </source>
</evidence>
<dbReference type="Pfam" id="PF11799">
    <property type="entry name" value="IMS_C"/>
    <property type="match status" value="1"/>
</dbReference>
<dbReference type="AlphaFoldDB" id="A0AAF0AYM6"/>
<evidence type="ECO:0000256" key="12">
    <source>
        <dbReference type="ARBA" id="ARBA00023204"/>
    </source>
</evidence>
<dbReference type="GO" id="GO:0008270">
    <property type="term" value="F:zinc ion binding"/>
    <property type="evidence" value="ECO:0007669"/>
    <property type="project" value="UniProtKB-KW"/>
</dbReference>
<evidence type="ECO:0000256" key="2">
    <source>
        <dbReference type="ARBA" id="ARBA00016178"/>
    </source>
</evidence>
<dbReference type="InterPro" id="IPR043502">
    <property type="entry name" value="DNA/RNA_pol_sf"/>
</dbReference>
<evidence type="ECO:0000256" key="10">
    <source>
        <dbReference type="ARBA" id="ARBA00022842"/>
    </source>
</evidence>
<evidence type="ECO:0000256" key="9">
    <source>
        <dbReference type="ARBA" id="ARBA00022833"/>
    </source>
</evidence>
<dbReference type="GO" id="GO:0006260">
    <property type="term" value="P:DNA replication"/>
    <property type="evidence" value="ECO:0007669"/>
    <property type="project" value="UniProtKB-KW"/>
</dbReference>
<evidence type="ECO:0000256" key="5">
    <source>
        <dbReference type="ARBA" id="ARBA00022705"/>
    </source>
</evidence>
<dbReference type="EMBL" id="CP115613">
    <property type="protein sequence ID" value="WBW75155.1"/>
    <property type="molecule type" value="Genomic_DNA"/>
</dbReference>
<dbReference type="RefSeq" id="XP_056039398.1">
    <property type="nucleotide sequence ID" value="XM_056182972.1"/>
</dbReference>
<evidence type="ECO:0000256" key="14">
    <source>
        <dbReference type="PROSITE-ProRule" id="PRU01256"/>
    </source>
</evidence>
<accession>A0AAF0AYM6</accession>
<dbReference type="Gene3D" id="3.30.70.270">
    <property type="match status" value="1"/>
</dbReference>
<dbReference type="Gene3D" id="1.10.150.20">
    <property type="entry name" value="5' to 3' exonuclease, C-terminal subdomain"/>
    <property type="match status" value="1"/>
</dbReference>
<keyword evidence="12 14" id="KW-0234">DNA repair</keyword>
<evidence type="ECO:0000256" key="3">
    <source>
        <dbReference type="ARBA" id="ARBA00022679"/>
    </source>
</evidence>
<dbReference type="CDD" id="cd03586">
    <property type="entry name" value="PolY_Pol_IV_kappa"/>
    <property type="match status" value="1"/>
</dbReference>
<dbReference type="Gene3D" id="3.30.1490.100">
    <property type="entry name" value="DNA polymerase, Y-family, little finger domain"/>
    <property type="match status" value="1"/>
</dbReference>
<evidence type="ECO:0000256" key="15">
    <source>
        <dbReference type="SAM" id="Coils"/>
    </source>
</evidence>
<evidence type="ECO:0000256" key="13">
    <source>
        <dbReference type="ARBA" id="ARBA00049244"/>
    </source>
</evidence>
<evidence type="ECO:0000256" key="4">
    <source>
        <dbReference type="ARBA" id="ARBA00022695"/>
    </source>
</evidence>
<dbReference type="KEGG" id="som:SOMG_04185"/>
<gene>
    <name evidence="18" type="primary">kpa1</name>
    <name evidence="18" type="ORF">SOMG_04185</name>
</gene>
<dbReference type="GeneID" id="80877661"/>
<dbReference type="Gene3D" id="3.40.1170.60">
    <property type="match status" value="1"/>
</dbReference>
<evidence type="ECO:0000256" key="6">
    <source>
        <dbReference type="ARBA" id="ARBA00022723"/>
    </source>
</evidence>
<comment type="catalytic activity">
    <reaction evidence="13">
        <text>DNA(n) + a 2'-deoxyribonucleoside 5'-triphosphate = DNA(n+1) + diphosphate</text>
        <dbReference type="Rhea" id="RHEA:22508"/>
        <dbReference type="Rhea" id="RHEA-COMP:17339"/>
        <dbReference type="Rhea" id="RHEA-COMP:17340"/>
        <dbReference type="ChEBI" id="CHEBI:33019"/>
        <dbReference type="ChEBI" id="CHEBI:61560"/>
        <dbReference type="ChEBI" id="CHEBI:173112"/>
        <dbReference type="EC" id="2.7.7.7"/>
    </reaction>
</comment>
<keyword evidence="5" id="KW-0235">DNA replication</keyword>
<evidence type="ECO:0000256" key="11">
    <source>
        <dbReference type="ARBA" id="ARBA00022932"/>
    </source>
</evidence>
<dbReference type="GO" id="GO:0003887">
    <property type="term" value="F:DNA-directed DNA polymerase activity"/>
    <property type="evidence" value="ECO:0007669"/>
    <property type="project" value="UniProtKB-KW"/>
</dbReference>
<feature type="coiled-coil region" evidence="15">
    <location>
        <begin position="69"/>
        <end position="96"/>
    </location>
</feature>
<dbReference type="Gene3D" id="1.10.150.810">
    <property type="match status" value="1"/>
</dbReference>
<dbReference type="GO" id="GO:0005634">
    <property type="term" value="C:nucleus"/>
    <property type="evidence" value="ECO:0007669"/>
    <property type="project" value="TreeGrafter"/>
</dbReference>
<dbReference type="InterPro" id="IPR022880">
    <property type="entry name" value="DNApol_IV"/>
</dbReference>
<dbReference type="InterPro" id="IPR043128">
    <property type="entry name" value="Rev_trsase/Diguanyl_cyclase"/>
</dbReference>